<name>A0A0V8JJD7_9BACI</name>
<keyword evidence="2" id="KW-1185">Reference proteome</keyword>
<evidence type="ECO:0000313" key="2">
    <source>
        <dbReference type="Proteomes" id="UP000053681"/>
    </source>
</evidence>
<protein>
    <submittedName>
        <fullName evidence="1">Uncharacterized protein</fullName>
    </submittedName>
</protein>
<organism evidence="1 2">
    <name type="scientific">Priestia veravalensis</name>
    <dbReference type="NCBI Taxonomy" id="1414648"/>
    <lineage>
        <taxon>Bacteria</taxon>
        <taxon>Bacillati</taxon>
        <taxon>Bacillota</taxon>
        <taxon>Bacilli</taxon>
        <taxon>Bacillales</taxon>
        <taxon>Bacillaceae</taxon>
        <taxon>Priestia</taxon>
    </lineage>
</organism>
<gene>
    <name evidence="1" type="ORF">AS180_15230</name>
</gene>
<dbReference type="AlphaFoldDB" id="A0A0V8JJD7"/>
<sequence length="107" mass="12266">MRRVWFLIMFFMLLALPLGNLPVSLNDGTQQHAIVDTVALNHPTESVQHSTGVKLVTKHFNISFETGYAPVLSVTQVEQPLIYKSQKELFALRQPFIYAKQFQTNYL</sequence>
<dbReference type="EMBL" id="LNQP01000055">
    <property type="protein sequence ID" value="KSU87066.1"/>
    <property type="molecule type" value="Genomic_DNA"/>
</dbReference>
<comment type="caution">
    <text evidence="1">The sequence shown here is derived from an EMBL/GenBank/DDBJ whole genome shotgun (WGS) entry which is preliminary data.</text>
</comment>
<accession>A0A0V8JJD7</accession>
<reference evidence="1 2" key="1">
    <citation type="submission" date="2015-11" db="EMBL/GenBank/DDBJ databases">
        <title>Bacillus caseinolyticus sp nov.</title>
        <authorList>
            <person name="Dastager S.G."/>
            <person name="Mawlankar R."/>
        </authorList>
    </citation>
    <scope>NUCLEOTIDE SEQUENCE [LARGE SCALE GENOMIC DNA]</scope>
    <source>
        <strain evidence="1 2">SGD-V-76</strain>
    </source>
</reference>
<evidence type="ECO:0000313" key="1">
    <source>
        <dbReference type="EMBL" id="KSU87066.1"/>
    </source>
</evidence>
<dbReference type="Proteomes" id="UP000053681">
    <property type="component" value="Unassembled WGS sequence"/>
</dbReference>
<dbReference type="RefSeq" id="WP_025907851.1">
    <property type="nucleotide sequence ID" value="NZ_KQ758670.1"/>
</dbReference>
<proteinExistence type="predicted"/>